<dbReference type="Pfam" id="PF11518">
    <property type="entry name" value="DUF3221"/>
    <property type="match status" value="1"/>
</dbReference>
<reference evidence="2" key="1">
    <citation type="submission" date="2020-07" db="EMBL/GenBank/DDBJ databases">
        <title>Genomic analysis of a strain of Sedimentibacter Hydroxybenzoicus DSM7310.</title>
        <authorList>
            <person name="Ma S."/>
        </authorList>
    </citation>
    <scope>NUCLEOTIDE SEQUENCE</scope>
    <source>
        <strain evidence="2">DSM 7310</strain>
    </source>
</reference>
<feature type="chain" id="PRO_5039214327" evidence="1">
    <location>
        <begin position="21"/>
        <end position="123"/>
    </location>
</feature>
<name>A0A974BIZ2_SEDHY</name>
<evidence type="ECO:0000313" key="2">
    <source>
        <dbReference type="EMBL" id="NYB74115.1"/>
    </source>
</evidence>
<keyword evidence="1" id="KW-0732">Signal</keyword>
<protein>
    <submittedName>
        <fullName evidence="2">DUF3221 domain-containing protein</fullName>
    </submittedName>
</protein>
<organism evidence="2 3">
    <name type="scientific">Sedimentibacter hydroxybenzoicus DSM 7310</name>
    <dbReference type="NCBI Taxonomy" id="1123245"/>
    <lineage>
        <taxon>Bacteria</taxon>
        <taxon>Bacillati</taxon>
        <taxon>Bacillota</taxon>
        <taxon>Tissierellia</taxon>
        <taxon>Sedimentibacter</taxon>
    </lineage>
</organism>
<proteinExistence type="predicted"/>
<dbReference type="AlphaFoldDB" id="A0A974BIZ2"/>
<dbReference type="EMBL" id="JACBNQ010000007">
    <property type="protein sequence ID" value="NYB74115.1"/>
    <property type="molecule type" value="Genomic_DNA"/>
</dbReference>
<accession>A0A974BIZ2</accession>
<dbReference type="RefSeq" id="WP_179237806.1">
    <property type="nucleotide sequence ID" value="NZ_JACBNQ010000007.1"/>
</dbReference>
<dbReference type="InterPro" id="IPR021598">
    <property type="entry name" value="DUF3221"/>
</dbReference>
<dbReference type="Proteomes" id="UP000611629">
    <property type="component" value="Unassembled WGS sequence"/>
</dbReference>
<keyword evidence="3" id="KW-1185">Reference proteome</keyword>
<dbReference type="PROSITE" id="PS51257">
    <property type="entry name" value="PROKAR_LIPOPROTEIN"/>
    <property type="match status" value="1"/>
</dbReference>
<evidence type="ECO:0000256" key="1">
    <source>
        <dbReference type="SAM" id="SignalP"/>
    </source>
</evidence>
<evidence type="ECO:0000313" key="3">
    <source>
        <dbReference type="Proteomes" id="UP000611629"/>
    </source>
</evidence>
<gene>
    <name evidence="2" type="ORF">HZF24_08160</name>
</gene>
<comment type="caution">
    <text evidence="2">The sequence shown here is derived from an EMBL/GenBank/DDBJ whole genome shotgun (WGS) entry which is preliminary data.</text>
</comment>
<sequence length="123" mass="13640">MKKILVLCLITIFILAGCTAASDKLPDRDPDAIGLIYEVDAESQRILVVSDIENVDISYDEWFEAGKYAAFFKVTKDTTINDNGTVTDFSSLKKGQKVEVWHTGVLAESYPMQGEAVYVNIVN</sequence>
<feature type="signal peptide" evidence="1">
    <location>
        <begin position="1"/>
        <end position="20"/>
    </location>
</feature>